<dbReference type="Proteomes" id="UP000217448">
    <property type="component" value="Unassembled WGS sequence"/>
</dbReference>
<gene>
    <name evidence="3" type="ORF">CLG85_023885</name>
</gene>
<dbReference type="InterPro" id="IPR042099">
    <property type="entry name" value="ANL_N_sf"/>
</dbReference>
<name>A0ABT2KUS8_9RHOB</name>
<feature type="region of interest" description="Disordered" evidence="1">
    <location>
        <begin position="360"/>
        <end position="385"/>
    </location>
</feature>
<evidence type="ECO:0000259" key="2">
    <source>
        <dbReference type="Pfam" id="PF00501"/>
    </source>
</evidence>
<proteinExistence type="predicted"/>
<feature type="domain" description="AMP-dependent synthetase/ligase" evidence="2">
    <location>
        <begin position="59"/>
        <end position="246"/>
    </location>
</feature>
<organism evidence="3 4">
    <name type="scientific">Alloyangia mangrovi</name>
    <dbReference type="NCBI Taxonomy" id="1779329"/>
    <lineage>
        <taxon>Bacteria</taxon>
        <taxon>Pseudomonadati</taxon>
        <taxon>Pseudomonadota</taxon>
        <taxon>Alphaproteobacteria</taxon>
        <taxon>Rhodobacterales</taxon>
        <taxon>Roseobacteraceae</taxon>
        <taxon>Alloyangia</taxon>
    </lineage>
</organism>
<dbReference type="SUPFAM" id="SSF56801">
    <property type="entry name" value="Acetyl-CoA synthetase-like"/>
    <property type="match status" value="1"/>
</dbReference>
<sequence>MHDTLFHWHPDCRLRAPEAPGALLRDLRAALTEGAGFSIGPEGIARLPEAAQGILQSRSSGTTGAAKAIRRTHGSWIASFRVNAAALGITSGDVYAVLGAPQHSLALYAIAEAAWLGADLLCLDDLRPARQAAALHAEAATVLYATPTQLRLLCAAGQGLPALRHILCGGGRMPEGLRARIAALCPAAELREFYGAAETSFIAWGDAVTLEGVVGRAYPGVEIRIDAPEGEFGEIWVRSPYLFEGYAEGASADTRWQGGFLTVGEMGRLDAGGMLTVAGRRSRMVTIADRNVFPEDIEALLLGDPGVRHCAVLPRPDPRRGVHLVAVVAGACDAATSGAAHCPLPRRFRAARGAAAGSSASEDFPLTVSGKPDLRRDRPAAGGGSVSGVRVLAALRAPVAPRGGALSRLELPELA</sequence>
<dbReference type="Gene3D" id="3.30.300.30">
    <property type="match status" value="1"/>
</dbReference>
<protein>
    <submittedName>
        <fullName evidence="3">AMP-binding protein</fullName>
    </submittedName>
</protein>
<dbReference type="RefSeq" id="WP_260350184.1">
    <property type="nucleotide sequence ID" value="NZ_NTHN02000073.1"/>
</dbReference>
<dbReference type="PANTHER" id="PTHR43767">
    <property type="entry name" value="LONG-CHAIN-FATTY-ACID--COA LIGASE"/>
    <property type="match status" value="1"/>
</dbReference>
<dbReference type="PANTHER" id="PTHR43767:SF1">
    <property type="entry name" value="NONRIBOSOMAL PEPTIDE SYNTHASE PES1 (EUROFUNG)-RELATED"/>
    <property type="match status" value="1"/>
</dbReference>
<evidence type="ECO:0000313" key="3">
    <source>
        <dbReference type="EMBL" id="MCT4373168.1"/>
    </source>
</evidence>
<dbReference type="InterPro" id="IPR000873">
    <property type="entry name" value="AMP-dep_synth/lig_dom"/>
</dbReference>
<dbReference type="Pfam" id="PF00501">
    <property type="entry name" value="AMP-binding"/>
    <property type="match status" value="1"/>
</dbReference>
<dbReference type="Gene3D" id="3.40.50.12780">
    <property type="entry name" value="N-terminal domain of ligase-like"/>
    <property type="match status" value="1"/>
</dbReference>
<dbReference type="InterPro" id="IPR045851">
    <property type="entry name" value="AMP-bd_C_sf"/>
</dbReference>
<dbReference type="InterPro" id="IPR050237">
    <property type="entry name" value="ATP-dep_AMP-bd_enzyme"/>
</dbReference>
<comment type="caution">
    <text evidence="3">The sequence shown here is derived from an EMBL/GenBank/DDBJ whole genome shotgun (WGS) entry which is preliminary data.</text>
</comment>
<evidence type="ECO:0000256" key="1">
    <source>
        <dbReference type="SAM" id="MobiDB-lite"/>
    </source>
</evidence>
<feature type="non-terminal residue" evidence="3">
    <location>
        <position position="415"/>
    </location>
</feature>
<keyword evidence="4" id="KW-1185">Reference proteome</keyword>
<evidence type="ECO:0000313" key="4">
    <source>
        <dbReference type="Proteomes" id="UP000217448"/>
    </source>
</evidence>
<accession>A0ABT2KUS8</accession>
<dbReference type="EMBL" id="NTHN02000073">
    <property type="protein sequence ID" value="MCT4373168.1"/>
    <property type="molecule type" value="Genomic_DNA"/>
</dbReference>
<reference evidence="4" key="1">
    <citation type="submission" date="2023-07" db="EMBL/GenBank/DDBJ databases">
        <title>Yangia mangrovi SAOS 153D genome.</title>
        <authorList>
            <person name="Verma A."/>
            <person name="Pal Y."/>
            <person name="Sundharam S."/>
            <person name="Bisht B."/>
            <person name="Srinivasan K."/>
        </authorList>
    </citation>
    <scope>NUCLEOTIDE SEQUENCE [LARGE SCALE GENOMIC DNA]</scope>
    <source>
        <strain evidence="4">SAOS 153D</strain>
    </source>
</reference>